<keyword evidence="1" id="KW-0472">Membrane</keyword>
<name>A0A8H7PP95_9FUNG</name>
<feature type="transmembrane region" description="Helical" evidence="1">
    <location>
        <begin position="158"/>
        <end position="181"/>
    </location>
</feature>
<feature type="transmembrane region" description="Helical" evidence="1">
    <location>
        <begin position="202"/>
        <end position="223"/>
    </location>
</feature>
<protein>
    <submittedName>
        <fullName evidence="2">Uncharacterized protein</fullName>
    </submittedName>
</protein>
<proteinExistence type="predicted"/>
<keyword evidence="3" id="KW-1185">Reference proteome</keyword>
<sequence>MVEVSAYGIRVLDRINMILMFIVCVVCVRNAMVCLKQYRRTKGSIHLINLAQVTVLFIHRLVYGCIPLFEIASCSIFPFLVSCWHITYLLFYIVMLKRCLILESSRHSRLIQIIGIILILVRFADWPYELTFHNIQAQMEQPIESGQTCWATWGSGVLILNFIGDTLANLFLSGLFVRRLFKHLKVRTNMIVNQRSQLVEYIARKSLVCLILTFLVNLTMNLFKLTSFLGDRSDAFTPLFEIIESTLLVEALRVDHENLQSNHFCESCGFIIAASTVGDGTGRTRRKSSIVRVLSGSQLKDMSPTLNEVSKPEESFTVNMNSVQHDRHELHHRPEWNNNDYRMF</sequence>
<evidence type="ECO:0000313" key="3">
    <source>
        <dbReference type="Proteomes" id="UP000612746"/>
    </source>
</evidence>
<feature type="transmembrane region" description="Helical" evidence="1">
    <location>
        <begin position="47"/>
        <end position="69"/>
    </location>
</feature>
<feature type="transmembrane region" description="Helical" evidence="1">
    <location>
        <begin position="15"/>
        <end position="35"/>
    </location>
</feature>
<feature type="transmembrane region" description="Helical" evidence="1">
    <location>
        <begin position="75"/>
        <end position="95"/>
    </location>
</feature>
<dbReference type="AlphaFoldDB" id="A0A8H7PP95"/>
<keyword evidence="1" id="KW-1133">Transmembrane helix</keyword>
<organism evidence="2 3">
    <name type="scientific">Umbelopsis vinacea</name>
    <dbReference type="NCBI Taxonomy" id="44442"/>
    <lineage>
        <taxon>Eukaryota</taxon>
        <taxon>Fungi</taxon>
        <taxon>Fungi incertae sedis</taxon>
        <taxon>Mucoromycota</taxon>
        <taxon>Mucoromycotina</taxon>
        <taxon>Umbelopsidomycetes</taxon>
        <taxon>Umbelopsidales</taxon>
        <taxon>Umbelopsidaceae</taxon>
        <taxon>Umbelopsis</taxon>
    </lineage>
</organism>
<dbReference type="Proteomes" id="UP000612746">
    <property type="component" value="Unassembled WGS sequence"/>
</dbReference>
<evidence type="ECO:0000256" key="1">
    <source>
        <dbReference type="SAM" id="Phobius"/>
    </source>
</evidence>
<dbReference type="OrthoDB" id="2206081at2759"/>
<keyword evidence="1" id="KW-0812">Transmembrane</keyword>
<gene>
    <name evidence="2" type="ORF">INT44_008162</name>
</gene>
<accession>A0A8H7PP95</accession>
<feature type="transmembrane region" description="Helical" evidence="1">
    <location>
        <begin position="107"/>
        <end position="124"/>
    </location>
</feature>
<comment type="caution">
    <text evidence="2">The sequence shown here is derived from an EMBL/GenBank/DDBJ whole genome shotgun (WGS) entry which is preliminary data.</text>
</comment>
<evidence type="ECO:0000313" key="2">
    <source>
        <dbReference type="EMBL" id="KAG2177648.1"/>
    </source>
</evidence>
<reference evidence="2" key="1">
    <citation type="submission" date="2020-12" db="EMBL/GenBank/DDBJ databases">
        <title>Metabolic potential, ecology and presence of endohyphal bacteria is reflected in genomic diversity of Mucoromycotina.</title>
        <authorList>
            <person name="Muszewska A."/>
            <person name="Okrasinska A."/>
            <person name="Steczkiewicz K."/>
            <person name="Drgas O."/>
            <person name="Orlowska M."/>
            <person name="Perlinska-Lenart U."/>
            <person name="Aleksandrzak-Piekarczyk T."/>
            <person name="Szatraj K."/>
            <person name="Zielenkiewicz U."/>
            <person name="Pilsyk S."/>
            <person name="Malc E."/>
            <person name="Mieczkowski P."/>
            <person name="Kruszewska J.S."/>
            <person name="Biernat P."/>
            <person name="Pawlowska J."/>
        </authorList>
    </citation>
    <scope>NUCLEOTIDE SEQUENCE</scope>
    <source>
        <strain evidence="2">WA0000051536</strain>
    </source>
</reference>
<dbReference type="EMBL" id="JAEPRA010000012">
    <property type="protein sequence ID" value="KAG2177648.1"/>
    <property type="molecule type" value="Genomic_DNA"/>
</dbReference>